<dbReference type="AlphaFoldDB" id="A0A9P4U2S0"/>
<evidence type="ECO:0000313" key="2">
    <source>
        <dbReference type="Proteomes" id="UP000800235"/>
    </source>
</evidence>
<evidence type="ECO:0000313" key="1">
    <source>
        <dbReference type="EMBL" id="KAF2434303.1"/>
    </source>
</evidence>
<proteinExistence type="predicted"/>
<dbReference type="EMBL" id="MU007017">
    <property type="protein sequence ID" value="KAF2434303.1"/>
    <property type="molecule type" value="Genomic_DNA"/>
</dbReference>
<gene>
    <name evidence="1" type="ORF">EJ08DRAFT_693842</name>
</gene>
<comment type="caution">
    <text evidence="1">The sequence shown here is derived from an EMBL/GenBank/DDBJ whole genome shotgun (WGS) entry which is preliminary data.</text>
</comment>
<accession>A0A9P4U2S0</accession>
<protein>
    <submittedName>
        <fullName evidence="1">Uncharacterized protein</fullName>
    </submittedName>
</protein>
<name>A0A9P4U2S0_9PEZI</name>
<sequence>MYIVVDKPYSHAGGSRNGIGNYEEHEHPANTYPKGLFKPFSYTLRCDYCIRGEGRTAVWEDGMEPYAVPKLWHINQQIRLESRTRIAQLHLYLDLAADIYMNHKYFTNWFTHAIPDLQSFVTRLHVGVSGAIYEKNVLPEDWVGGRTKKNRHNGIRALAHLDHQGIATFRIEITDSGKGLLVTTPLALVSQQVIIIKDHVETFVGSITQTLNGTHLTEMAKWLYLQEHEYFNCTDDGWDIEQGLTWALEAEKNALVADVDEREPGSFYVNYYAKGEYTYKVVHAKVSAAQVQN</sequence>
<dbReference type="Proteomes" id="UP000800235">
    <property type="component" value="Unassembled WGS sequence"/>
</dbReference>
<keyword evidence="2" id="KW-1185">Reference proteome</keyword>
<reference evidence="1" key="1">
    <citation type="journal article" date="2020" name="Stud. Mycol.">
        <title>101 Dothideomycetes genomes: a test case for predicting lifestyles and emergence of pathogens.</title>
        <authorList>
            <person name="Haridas S."/>
            <person name="Albert R."/>
            <person name="Binder M."/>
            <person name="Bloem J."/>
            <person name="Labutti K."/>
            <person name="Salamov A."/>
            <person name="Andreopoulos B."/>
            <person name="Baker S."/>
            <person name="Barry K."/>
            <person name="Bills G."/>
            <person name="Bluhm B."/>
            <person name="Cannon C."/>
            <person name="Castanera R."/>
            <person name="Culley D."/>
            <person name="Daum C."/>
            <person name="Ezra D."/>
            <person name="Gonzalez J."/>
            <person name="Henrissat B."/>
            <person name="Kuo A."/>
            <person name="Liang C."/>
            <person name="Lipzen A."/>
            <person name="Lutzoni F."/>
            <person name="Magnuson J."/>
            <person name="Mondo S."/>
            <person name="Nolan M."/>
            <person name="Ohm R."/>
            <person name="Pangilinan J."/>
            <person name="Park H.-J."/>
            <person name="Ramirez L."/>
            <person name="Alfaro M."/>
            <person name="Sun H."/>
            <person name="Tritt A."/>
            <person name="Yoshinaga Y."/>
            <person name="Zwiers L.-H."/>
            <person name="Turgeon B."/>
            <person name="Goodwin S."/>
            <person name="Spatafora J."/>
            <person name="Crous P."/>
            <person name="Grigoriev I."/>
        </authorList>
    </citation>
    <scope>NUCLEOTIDE SEQUENCE</scope>
    <source>
        <strain evidence="1">CBS 130266</strain>
    </source>
</reference>
<organism evidence="1 2">
    <name type="scientific">Tothia fuscella</name>
    <dbReference type="NCBI Taxonomy" id="1048955"/>
    <lineage>
        <taxon>Eukaryota</taxon>
        <taxon>Fungi</taxon>
        <taxon>Dikarya</taxon>
        <taxon>Ascomycota</taxon>
        <taxon>Pezizomycotina</taxon>
        <taxon>Dothideomycetes</taxon>
        <taxon>Pleosporomycetidae</taxon>
        <taxon>Venturiales</taxon>
        <taxon>Cylindrosympodiaceae</taxon>
        <taxon>Tothia</taxon>
    </lineage>
</organism>